<dbReference type="AlphaFoldDB" id="A0A0E2BAR7"/>
<dbReference type="RefSeq" id="WP_004465119.1">
    <property type="nucleotide sequence ID" value="NZ_AHON02000074.1"/>
</dbReference>
<sequence length="175" mass="20290">MGILLLNSDHKIQSTLSENHTSVVTLLIPESTLFRYPEKNRRILPKRIPKLLQKYGKYLTTMNRLGKEAGTTMYQNSSGSKKMKKINVRISTKSWALLGILSQIHGVSRCFLFNYLLWLDRIGVGDSIVNTMNRGVPTFHQTYDYILKLDLRNNQISRILKCDPEDRFYVPNNRN</sequence>
<accession>A0A0E2BAR7</accession>
<evidence type="ECO:0000313" key="1">
    <source>
        <dbReference type="EMBL" id="EKO32322.1"/>
    </source>
</evidence>
<evidence type="ECO:0000313" key="2">
    <source>
        <dbReference type="Proteomes" id="UP000006329"/>
    </source>
</evidence>
<dbReference type="EMBL" id="AHON02000074">
    <property type="protein sequence ID" value="EKO32322.1"/>
    <property type="molecule type" value="Genomic_DNA"/>
</dbReference>
<proteinExistence type="predicted"/>
<dbReference type="Proteomes" id="UP000006329">
    <property type="component" value="Unassembled WGS sequence"/>
</dbReference>
<keyword evidence="2" id="KW-1185">Reference proteome</keyword>
<gene>
    <name evidence="1" type="ORF">LEP1GSC179_1411</name>
</gene>
<organism evidence="1 2">
    <name type="scientific">Leptospira santarosai str. MOR084</name>
    <dbReference type="NCBI Taxonomy" id="1049984"/>
    <lineage>
        <taxon>Bacteria</taxon>
        <taxon>Pseudomonadati</taxon>
        <taxon>Spirochaetota</taxon>
        <taxon>Spirochaetia</taxon>
        <taxon>Leptospirales</taxon>
        <taxon>Leptospiraceae</taxon>
        <taxon>Leptospira</taxon>
    </lineage>
</organism>
<dbReference type="Pfam" id="PF07600">
    <property type="entry name" value="DUF1564"/>
    <property type="match status" value="1"/>
</dbReference>
<protein>
    <submittedName>
        <fullName evidence="1">PF07600 family protein</fullName>
    </submittedName>
</protein>
<name>A0A0E2BAR7_9LEPT</name>
<dbReference type="InterPro" id="IPR011458">
    <property type="entry name" value="DUF1564"/>
</dbReference>
<comment type="caution">
    <text evidence="1">The sequence shown here is derived from an EMBL/GenBank/DDBJ whole genome shotgun (WGS) entry which is preliminary data.</text>
</comment>
<reference evidence="1" key="1">
    <citation type="submission" date="2012-10" db="EMBL/GenBank/DDBJ databases">
        <authorList>
            <person name="Harkins D.M."/>
            <person name="Durkin A.S."/>
            <person name="Brinkac L.M."/>
            <person name="Haft D.H."/>
            <person name="Selengut J.D."/>
            <person name="Sanka R."/>
            <person name="DePew J."/>
            <person name="Purushe J."/>
            <person name="Matthias M.A."/>
            <person name="Vinetz J.M."/>
            <person name="Sutton G.G."/>
            <person name="Nierman W.C."/>
            <person name="Fouts D.E."/>
        </authorList>
    </citation>
    <scope>NUCLEOTIDE SEQUENCE [LARGE SCALE GENOMIC DNA]</scope>
    <source>
        <strain evidence="1">MOR084</strain>
    </source>
</reference>